<dbReference type="EMBL" id="LT629701">
    <property type="protein sequence ID" value="SDN63860.1"/>
    <property type="molecule type" value="Genomic_DNA"/>
</dbReference>
<keyword evidence="1" id="KW-0812">Transmembrane</keyword>
<evidence type="ECO:0000313" key="2">
    <source>
        <dbReference type="EMBL" id="SDN63860.1"/>
    </source>
</evidence>
<evidence type="ECO:0000256" key="1">
    <source>
        <dbReference type="SAM" id="Phobius"/>
    </source>
</evidence>
<name>A0A1H0D112_ALLAB</name>
<sequence>MSARTPASDNSIHVLRNGNLSDVLDTKVTGERETADTDAMRKSVVSALAVVVMVGVAVPAQAAEPKVRLKCGKSGFTGWVEIYGRSGSDGFGGIAPLARITQVRYKIKKPADGRTERNDVTVDYVPAPDTRHLLARSGDAARADNSWHKLNPEFTMTKTRHPVFEVEFIFNTSGKDPRCRDSQRL</sequence>
<gene>
    <name evidence="2" type="ORF">SAMN04489726_7530</name>
</gene>
<keyword evidence="1" id="KW-1133">Transmembrane helix</keyword>
<keyword evidence="1" id="KW-0472">Membrane</keyword>
<dbReference type="AlphaFoldDB" id="A0A1H0D112"/>
<organism evidence="2 3">
    <name type="scientific">Allokutzneria albata</name>
    <name type="common">Kibdelosporangium albatum</name>
    <dbReference type="NCBI Taxonomy" id="211114"/>
    <lineage>
        <taxon>Bacteria</taxon>
        <taxon>Bacillati</taxon>
        <taxon>Actinomycetota</taxon>
        <taxon>Actinomycetes</taxon>
        <taxon>Pseudonocardiales</taxon>
        <taxon>Pseudonocardiaceae</taxon>
        <taxon>Allokutzneria</taxon>
    </lineage>
</organism>
<accession>A0A1H0D112</accession>
<protein>
    <submittedName>
        <fullName evidence="2">Uncharacterized protein</fullName>
    </submittedName>
</protein>
<feature type="transmembrane region" description="Helical" evidence="1">
    <location>
        <begin position="44"/>
        <end position="63"/>
    </location>
</feature>
<keyword evidence="3" id="KW-1185">Reference proteome</keyword>
<reference evidence="2 3" key="1">
    <citation type="submission" date="2016-10" db="EMBL/GenBank/DDBJ databases">
        <authorList>
            <person name="de Groot N.N."/>
        </authorList>
    </citation>
    <scope>NUCLEOTIDE SEQUENCE [LARGE SCALE GENOMIC DNA]</scope>
    <source>
        <strain evidence="2 3">DSM 44149</strain>
    </source>
</reference>
<proteinExistence type="predicted"/>
<evidence type="ECO:0000313" key="3">
    <source>
        <dbReference type="Proteomes" id="UP000183376"/>
    </source>
</evidence>
<dbReference type="Proteomes" id="UP000183376">
    <property type="component" value="Chromosome I"/>
</dbReference>
<dbReference type="STRING" id="211114.SAMN04489726_7530"/>